<dbReference type="PANTHER" id="PTHR47272">
    <property type="entry name" value="DDE_TNP_1_7 DOMAIN-CONTAINING PROTEIN"/>
    <property type="match status" value="1"/>
</dbReference>
<protein>
    <submittedName>
        <fullName evidence="3">Chimeric ERCC6-PGBD3 protein</fullName>
    </submittedName>
</protein>
<keyword evidence="4" id="KW-1185">Reference proteome</keyword>
<dbReference type="AlphaFoldDB" id="A0AAD9EVA0"/>
<feature type="region of interest" description="Disordered" evidence="1">
    <location>
        <begin position="391"/>
        <end position="414"/>
    </location>
</feature>
<feature type="domain" description="PiggyBac transposable element-derived protein" evidence="2">
    <location>
        <begin position="226"/>
        <end position="359"/>
    </location>
</feature>
<dbReference type="EMBL" id="JASDAP010000026">
    <property type="protein sequence ID" value="KAK1878812.1"/>
    <property type="molecule type" value="Genomic_DNA"/>
</dbReference>
<comment type="caution">
    <text evidence="3">The sequence shown here is derived from an EMBL/GenBank/DDBJ whole genome shotgun (WGS) entry which is preliminary data.</text>
</comment>
<evidence type="ECO:0000313" key="3">
    <source>
        <dbReference type="EMBL" id="KAK1878812.1"/>
    </source>
</evidence>
<proteinExistence type="predicted"/>
<evidence type="ECO:0000259" key="2">
    <source>
        <dbReference type="Pfam" id="PF13843"/>
    </source>
</evidence>
<accession>A0AAD9EVA0</accession>
<dbReference type="Pfam" id="PF13843">
    <property type="entry name" value="DDE_Tnp_1_7"/>
    <property type="match status" value="1"/>
</dbReference>
<gene>
    <name evidence="3" type="ORF">KUDE01_026935</name>
</gene>
<organism evidence="3 4">
    <name type="scientific">Dissostichus eleginoides</name>
    <name type="common">Patagonian toothfish</name>
    <name type="synonym">Dissostichus amissus</name>
    <dbReference type="NCBI Taxonomy" id="100907"/>
    <lineage>
        <taxon>Eukaryota</taxon>
        <taxon>Metazoa</taxon>
        <taxon>Chordata</taxon>
        <taxon>Craniata</taxon>
        <taxon>Vertebrata</taxon>
        <taxon>Euteleostomi</taxon>
        <taxon>Actinopterygii</taxon>
        <taxon>Neopterygii</taxon>
        <taxon>Teleostei</taxon>
        <taxon>Neoteleostei</taxon>
        <taxon>Acanthomorphata</taxon>
        <taxon>Eupercaria</taxon>
        <taxon>Perciformes</taxon>
        <taxon>Notothenioidei</taxon>
        <taxon>Nototheniidae</taxon>
        <taxon>Dissostichus</taxon>
    </lineage>
</organism>
<evidence type="ECO:0000313" key="4">
    <source>
        <dbReference type="Proteomes" id="UP001228049"/>
    </source>
</evidence>
<evidence type="ECO:0000256" key="1">
    <source>
        <dbReference type="SAM" id="MobiDB-lite"/>
    </source>
</evidence>
<sequence>MAKTVLQEKQAILKLPQHSLILYVRTRWNSLHLMLERFLKQYPAIQAASLDQRLKKPMERDRLVRFADEDLRRAEDFIRLMRVMYTSTLCVSLEKNPTSGQILPILKKLEMHFTVADDTVFVSNLKKQVWGNLSKRYQSDEIRNFLEEATALDPRFKLKMDDNAAVWDRIKGKFLAKKLTDSEKSTDLDCGGDGDENMEGMESEAEKNQMHPCKTPKITPLEELQGICGTGTCRRNRLYGAQLKLKSEKQLKKEGRGACSVVTNAQNLSITRWLDSSVIHMASTCTGQSPSDVAQRWSKKEKKMLNIRRPFSVKLYNQHMGGVDLMDQCVAMYPHRRKKKRWYIKVFFHFSDVTTVNAWHLYKMSGLEQMDLLHFKASVACALINAGSIKTRGRGRPSATPPRKRRAVSKAPPEIRFGSGNHWPQLTEAKNANRCQDAACTRKTKYICMQCCMALCPGCFANYHGR</sequence>
<dbReference type="InterPro" id="IPR029526">
    <property type="entry name" value="PGBD"/>
</dbReference>
<reference evidence="3" key="1">
    <citation type="submission" date="2023-04" db="EMBL/GenBank/DDBJ databases">
        <title>Chromosome-level genome of Chaenocephalus aceratus.</title>
        <authorList>
            <person name="Park H."/>
        </authorList>
    </citation>
    <scope>NUCLEOTIDE SEQUENCE</scope>
    <source>
        <strain evidence="3">DE</strain>
        <tissue evidence="3">Muscle</tissue>
    </source>
</reference>
<name>A0AAD9EVA0_DISEL</name>
<dbReference type="SUPFAM" id="SSF53098">
    <property type="entry name" value="Ribonuclease H-like"/>
    <property type="match status" value="1"/>
</dbReference>
<dbReference type="Proteomes" id="UP001228049">
    <property type="component" value="Unassembled WGS sequence"/>
</dbReference>
<dbReference type="InterPro" id="IPR012337">
    <property type="entry name" value="RNaseH-like_sf"/>
</dbReference>